<evidence type="ECO:0000259" key="1">
    <source>
        <dbReference type="Pfam" id="PF13460"/>
    </source>
</evidence>
<dbReference type="InterPro" id="IPR036291">
    <property type="entry name" value="NAD(P)-bd_dom_sf"/>
</dbReference>
<comment type="caution">
    <text evidence="2">The sequence shown here is derived from an EMBL/GenBank/DDBJ whole genome shotgun (WGS) entry which is preliminary data.</text>
</comment>
<reference evidence="2 3" key="1">
    <citation type="submission" date="2020-08" db="EMBL/GenBank/DDBJ databases">
        <title>Sequencing the genomes of 1000 actinobacteria strains.</title>
        <authorList>
            <person name="Klenk H.-P."/>
        </authorList>
    </citation>
    <scope>NUCLEOTIDE SEQUENCE [LARGE SCALE GENOMIC DNA]</scope>
    <source>
        <strain evidence="2 3">DSM 44320</strain>
    </source>
</reference>
<protein>
    <submittedName>
        <fullName evidence="2">Uncharacterized protein YbjT (DUF2867 family)</fullName>
    </submittedName>
</protein>
<dbReference type="Gene3D" id="3.40.50.720">
    <property type="entry name" value="NAD(P)-binding Rossmann-like Domain"/>
    <property type="match status" value="1"/>
</dbReference>
<dbReference type="SUPFAM" id="SSF51735">
    <property type="entry name" value="NAD(P)-binding Rossmann-fold domains"/>
    <property type="match status" value="1"/>
</dbReference>
<evidence type="ECO:0000313" key="2">
    <source>
        <dbReference type="EMBL" id="MBB3731715.1"/>
    </source>
</evidence>
<dbReference type="AlphaFoldDB" id="A0A7W5VGR5"/>
<dbReference type="GeneID" id="95393789"/>
<dbReference type="InterPro" id="IPR016040">
    <property type="entry name" value="NAD(P)-bd_dom"/>
</dbReference>
<feature type="domain" description="NAD(P)-binding" evidence="1">
    <location>
        <begin position="9"/>
        <end position="177"/>
    </location>
</feature>
<dbReference type="Pfam" id="PF13460">
    <property type="entry name" value="NAD_binding_10"/>
    <property type="match status" value="1"/>
</dbReference>
<dbReference type="PANTHER" id="PTHR43162">
    <property type="match status" value="1"/>
</dbReference>
<name>A0A7W5VGR5_9ACTN</name>
<dbReference type="Proteomes" id="UP000579945">
    <property type="component" value="Unassembled WGS sequence"/>
</dbReference>
<dbReference type="Gene3D" id="3.90.25.10">
    <property type="entry name" value="UDP-galactose 4-epimerase, domain 1"/>
    <property type="match status" value="1"/>
</dbReference>
<evidence type="ECO:0000313" key="3">
    <source>
        <dbReference type="Proteomes" id="UP000579945"/>
    </source>
</evidence>
<gene>
    <name evidence="2" type="ORF">FHR33_007575</name>
</gene>
<dbReference type="RefSeq" id="WP_183658073.1">
    <property type="nucleotide sequence ID" value="NZ_JACIBV010000001.1"/>
</dbReference>
<proteinExistence type="predicted"/>
<sequence>MNETILVTGATGHTGGQVVRQLHERGGVTVKALSRDPGRVTFPEGVRAVKGDLSDPGSLDEALEGVDKIFLVWPTMFTEHSRNAVIPKLAAQARRIVYLSAAGAETHADPDNASHNRIERLIREHAKEWTFLRSGGHMSNDLATPVPADGVVRGPFLSWARSQIHPKDLAAVGVHALLTDDLLNTATPMLTGEELMTGAERIRIVGELVGRPVTKVEEVPPEQAREWFLQWVPPQDVDAVLETMKEIAARPEPVVPTIREILGRPATSYREWILDHLPAFVEPTAEGVGLAFASLANKGEIDAITRHLLAAGQVSGPVEGPYLRAGGDRFAVRFTADSTIGVYTVRDGRIVSEERFS</sequence>
<keyword evidence="3" id="KW-1185">Reference proteome</keyword>
<dbReference type="EMBL" id="JACIBV010000001">
    <property type="protein sequence ID" value="MBB3731715.1"/>
    <property type="molecule type" value="Genomic_DNA"/>
</dbReference>
<dbReference type="InterPro" id="IPR051604">
    <property type="entry name" value="Ergot_Alk_Oxidoreductase"/>
</dbReference>
<accession>A0A7W5VGR5</accession>
<dbReference type="PANTHER" id="PTHR43162:SF1">
    <property type="entry name" value="PRESTALK A DIFFERENTIATION PROTEIN A"/>
    <property type="match status" value="1"/>
</dbReference>
<organism evidence="2 3">
    <name type="scientific">Nonomuraea dietziae</name>
    <dbReference type="NCBI Taxonomy" id="65515"/>
    <lineage>
        <taxon>Bacteria</taxon>
        <taxon>Bacillati</taxon>
        <taxon>Actinomycetota</taxon>
        <taxon>Actinomycetes</taxon>
        <taxon>Streptosporangiales</taxon>
        <taxon>Streptosporangiaceae</taxon>
        <taxon>Nonomuraea</taxon>
    </lineage>
</organism>